<dbReference type="EMBL" id="LAZR01016304">
    <property type="protein sequence ID" value="KKM05084.1"/>
    <property type="molecule type" value="Genomic_DNA"/>
</dbReference>
<dbReference type="AlphaFoldDB" id="A0A0F9H224"/>
<accession>A0A0F9H224</accession>
<protein>
    <recommendedName>
        <fullName evidence="2">Amine oxidase domain-containing protein</fullName>
    </recommendedName>
</protein>
<reference evidence="1" key="1">
    <citation type="journal article" date="2015" name="Nature">
        <title>Complex archaea that bridge the gap between prokaryotes and eukaryotes.</title>
        <authorList>
            <person name="Spang A."/>
            <person name="Saw J.H."/>
            <person name="Jorgensen S.L."/>
            <person name="Zaremba-Niedzwiedzka K."/>
            <person name="Martijn J."/>
            <person name="Lind A.E."/>
            <person name="van Eijk R."/>
            <person name="Schleper C."/>
            <person name="Guy L."/>
            <person name="Ettema T.J."/>
        </authorList>
    </citation>
    <scope>NUCLEOTIDE SEQUENCE</scope>
</reference>
<name>A0A0F9H224_9ZZZZ</name>
<evidence type="ECO:0000313" key="1">
    <source>
        <dbReference type="EMBL" id="KKM05084.1"/>
    </source>
</evidence>
<organism evidence="1">
    <name type="scientific">marine sediment metagenome</name>
    <dbReference type="NCBI Taxonomy" id="412755"/>
    <lineage>
        <taxon>unclassified sequences</taxon>
        <taxon>metagenomes</taxon>
        <taxon>ecological metagenomes</taxon>
    </lineage>
</organism>
<gene>
    <name evidence="1" type="ORF">LCGC14_1757660</name>
</gene>
<proteinExistence type="predicted"/>
<evidence type="ECO:0008006" key="2">
    <source>
        <dbReference type="Google" id="ProtNLM"/>
    </source>
</evidence>
<sequence length="96" mass="10424">MNSLQPIPKDDPLFVTLNGNRPVDEALIHDEVTFRHPVYDGPALAAQATIRAHNGTANTWFCGAWMHNGFHEDGFVSALDVVKAMQRGAVPSVQAA</sequence>
<comment type="caution">
    <text evidence="1">The sequence shown here is derived from an EMBL/GenBank/DDBJ whole genome shotgun (WGS) entry which is preliminary data.</text>
</comment>